<dbReference type="Pfam" id="PF04389">
    <property type="entry name" value="Peptidase_M28"/>
    <property type="match status" value="1"/>
</dbReference>
<evidence type="ECO:0000259" key="4">
    <source>
        <dbReference type="Pfam" id="PF04389"/>
    </source>
</evidence>
<feature type="domain" description="Peptidase M28" evidence="4">
    <location>
        <begin position="297"/>
        <end position="488"/>
    </location>
</feature>
<dbReference type="InterPro" id="IPR036757">
    <property type="entry name" value="TFR-like_dimer_dom_sf"/>
</dbReference>
<keyword evidence="6" id="KW-1185">Reference proteome</keyword>
<dbReference type="OrthoDB" id="5841748at2759"/>
<keyword evidence="5" id="KW-0378">Hydrolase</keyword>
<evidence type="ECO:0000313" key="5">
    <source>
        <dbReference type="EMBL" id="KAF2434032.1"/>
    </source>
</evidence>
<dbReference type="EMBL" id="MU007018">
    <property type="protein sequence ID" value="KAF2434032.1"/>
    <property type="molecule type" value="Genomic_DNA"/>
</dbReference>
<dbReference type="SUPFAM" id="SSF52025">
    <property type="entry name" value="PA domain"/>
    <property type="match status" value="1"/>
</dbReference>
<comment type="similarity">
    <text evidence="1">Belongs to the peptidase M28 family. M28B subfamily.</text>
</comment>
<dbReference type="AlphaFoldDB" id="A0A9P4U2K0"/>
<dbReference type="CDD" id="cd02121">
    <property type="entry name" value="PA_GCPII_like"/>
    <property type="match status" value="1"/>
</dbReference>
<dbReference type="PANTHER" id="PTHR10404:SF46">
    <property type="entry name" value="VACUOLAR PROTEIN SORTING-ASSOCIATED PROTEIN 70"/>
    <property type="match status" value="1"/>
</dbReference>
<dbReference type="Gene3D" id="3.40.630.10">
    <property type="entry name" value="Zn peptidases"/>
    <property type="match status" value="1"/>
</dbReference>
<organism evidence="5 6">
    <name type="scientific">Tothia fuscella</name>
    <dbReference type="NCBI Taxonomy" id="1048955"/>
    <lineage>
        <taxon>Eukaryota</taxon>
        <taxon>Fungi</taxon>
        <taxon>Dikarya</taxon>
        <taxon>Ascomycota</taxon>
        <taxon>Pezizomycotina</taxon>
        <taxon>Dothideomycetes</taxon>
        <taxon>Pleosporomycetidae</taxon>
        <taxon>Venturiales</taxon>
        <taxon>Cylindrosympodiaceae</taxon>
        <taxon>Tothia</taxon>
    </lineage>
</organism>
<evidence type="ECO:0000256" key="2">
    <source>
        <dbReference type="SAM" id="MobiDB-lite"/>
    </source>
</evidence>
<keyword evidence="5" id="KW-0645">Protease</keyword>
<dbReference type="CDD" id="cd08022">
    <property type="entry name" value="M28_PSMA_like"/>
    <property type="match status" value="1"/>
</dbReference>
<proteinExistence type="inferred from homology"/>
<dbReference type="InterPro" id="IPR039373">
    <property type="entry name" value="Peptidase_M28B"/>
</dbReference>
<comment type="caution">
    <text evidence="5">The sequence shown here is derived from an EMBL/GenBank/DDBJ whole genome shotgun (WGS) entry which is preliminary data.</text>
</comment>
<dbReference type="Pfam" id="PF04253">
    <property type="entry name" value="TFR_dimer"/>
    <property type="match status" value="1"/>
</dbReference>
<dbReference type="FunFam" id="3.40.630.10:FF:000101">
    <property type="entry name" value="N-acetylated alpha-linked acidic dipeptidase like 1"/>
    <property type="match status" value="1"/>
</dbReference>
<dbReference type="SUPFAM" id="SSF53187">
    <property type="entry name" value="Zn-dependent exopeptidases"/>
    <property type="match status" value="1"/>
</dbReference>
<sequence>MSKLSYKDSVIALPPSALPCLSLFSLAGEGLQYSKRAASYPPRLTELEAILVNSFDNASIAASSYYYTHGLHVAGTNKSQAQWTADHVYINYPVSHSLSLAYPTGSHFVASLEEAVLEEAPTTGYTDRADFERLLALGVQLEGKIALAKYGGPFRGLKVKDSPEYGLIGTVIFIDPGDDGNITVAKGYAPYPDGPARNPTSVQRGSVQFLSIYPGDPTTPGYPSHPDSPRTDHFDSTPRIPSLPISYQDVIPLLSALDGYGWTGGFNSTYSTGPAPGAVLSLSNVMEDKYTPIWDAIGIINGTHQDEVVIVGNHRDAWIVGGAADPNSGSAILVEAAKAFGALLETGWKPRRTIVFASWDMEEYGLVGSTEFVEEYVPWLTEAAVSYVNIDEGTAGPIPGLSATPELHDLIEETAKKIIWPNLGSADLFPEQTLYDVWANKSGSLGILGSGSDFTAFLHKGIGSMEVGAGGGADDPVYHYHSNFDSYAWMTRFGDSEFQIHKAMGQFLILLVYHLTDDIVIPFNITTWSEELDTYFEKVENTTRASSSARTLDLTELLDAIDVFKSAAEYVAELREHALRSEDEDLIQLVNHKYRDFHRGFISQGGLPGREFFQHVITAPGIDTGYVAVTFPGITEALEANNTTLAQSWVKKTADGILVAAGILKT</sequence>
<keyword evidence="5" id="KW-0121">Carboxypeptidase</keyword>
<dbReference type="Gene3D" id="3.50.30.30">
    <property type="match status" value="1"/>
</dbReference>
<name>A0A9P4U2K0_9PEZI</name>
<evidence type="ECO:0000313" key="6">
    <source>
        <dbReference type="Proteomes" id="UP000800235"/>
    </source>
</evidence>
<evidence type="ECO:0000259" key="3">
    <source>
        <dbReference type="Pfam" id="PF04253"/>
    </source>
</evidence>
<dbReference type="InterPro" id="IPR007365">
    <property type="entry name" value="TFR-like_dimer_dom"/>
</dbReference>
<dbReference type="SUPFAM" id="SSF47672">
    <property type="entry name" value="Transferrin receptor-like dimerisation domain"/>
    <property type="match status" value="1"/>
</dbReference>
<dbReference type="Proteomes" id="UP000800235">
    <property type="component" value="Unassembled WGS sequence"/>
</dbReference>
<dbReference type="GO" id="GO:0004180">
    <property type="term" value="F:carboxypeptidase activity"/>
    <property type="evidence" value="ECO:0007669"/>
    <property type="project" value="UniProtKB-KW"/>
</dbReference>
<accession>A0A9P4U2K0</accession>
<gene>
    <name evidence="5" type="ORF">EJ08DRAFT_668628</name>
</gene>
<protein>
    <submittedName>
        <fullName evidence="5">Glutamate carboxypeptidase 2</fullName>
    </submittedName>
</protein>
<feature type="domain" description="Transferrin receptor-like dimerisation" evidence="3">
    <location>
        <begin position="552"/>
        <end position="665"/>
    </location>
</feature>
<dbReference type="InterPro" id="IPR046450">
    <property type="entry name" value="PA_dom_sf"/>
</dbReference>
<dbReference type="PANTHER" id="PTHR10404">
    <property type="entry name" value="N-ACETYLATED-ALPHA-LINKED ACIDIC DIPEPTIDASE"/>
    <property type="match status" value="1"/>
</dbReference>
<feature type="region of interest" description="Disordered" evidence="2">
    <location>
        <begin position="215"/>
        <end position="238"/>
    </location>
</feature>
<dbReference type="Gene3D" id="1.20.930.40">
    <property type="entry name" value="Transferrin receptor-like, dimerisation domain"/>
    <property type="match status" value="1"/>
</dbReference>
<feature type="compositionally biased region" description="Basic and acidic residues" evidence="2">
    <location>
        <begin position="227"/>
        <end position="236"/>
    </location>
</feature>
<dbReference type="InterPro" id="IPR007484">
    <property type="entry name" value="Peptidase_M28"/>
</dbReference>
<reference evidence="5" key="1">
    <citation type="journal article" date="2020" name="Stud. Mycol.">
        <title>101 Dothideomycetes genomes: a test case for predicting lifestyles and emergence of pathogens.</title>
        <authorList>
            <person name="Haridas S."/>
            <person name="Albert R."/>
            <person name="Binder M."/>
            <person name="Bloem J."/>
            <person name="Labutti K."/>
            <person name="Salamov A."/>
            <person name="Andreopoulos B."/>
            <person name="Baker S."/>
            <person name="Barry K."/>
            <person name="Bills G."/>
            <person name="Bluhm B."/>
            <person name="Cannon C."/>
            <person name="Castanera R."/>
            <person name="Culley D."/>
            <person name="Daum C."/>
            <person name="Ezra D."/>
            <person name="Gonzalez J."/>
            <person name="Henrissat B."/>
            <person name="Kuo A."/>
            <person name="Liang C."/>
            <person name="Lipzen A."/>
            <person name="Lutzoni F."/>
            <person name="Magnuson J."/>
            <person name="Mondo S."/>
            <person name="Nolan M."/>
            <person name="Ohm R."/>
            <person name="Pangilinan J."/>
            <person name="Park H.-J."/>
            <person name="Ramirez L."/>
            <person name="Alfaro M."/>
            <person name="Sun H."/>
            <person name="Tritt A."/>
            <person name="Yoshinaga Y."/>
            <person name="Zwiers L.-H."/>
            <person name="Turgeon B."/>
            <person name="Goodwin S."/>
            <person name="Spatafora J."/>
            <person name="Crous P."/>
            <person name="Grigoriev I."/>
        </authorList>
    </citation>
    <scope>NUCLEOTIDE SEQUENCE</scope>
    <source>
        <strain evidence="5">CBS 130266</strain>
    </source>
</reference>
<evidence type="ECO:0000256" key="1">
    <source>
        <dbReference type="ARBA" id="ARBA00005634"/>
    </source>
</evidence>